<accession>A0A918FMQ5</accession>
<reference evidence="2" key="2">
    <citation type="submission" date="2020-09" db="EMBL/GenBank/DDBJ databases">
        <authorList>
            <person name="Sun Q."/>
            <person name="Ohkuma M."/>
        </authorList>
    </citation>
    <scope>NUCLEOTIDE SEQUENCE</scope>
    <source>
        <strain evidence="2">JCM 4346</strain>
    </source>
</reference>
<evidence type="ECO:0000256" key="1">
    <source>
        <dbReference type="SAM" id="MobiDB-lite"/>
    </source>
</evidence>
<proteinExistence type="predicted"/>
<name>A0A918FMQ5_9ACTN</name>
<comment type="caution">
    <text evidence="2">The sequence shown here is derived from an EMBL/GenBank/DDBJ whole genome shotgun (WGS) entry which is preliminary data.</text>
</comment>
<evidence type="ECO:0000313" key="2">
    <source>
        <dbReference type="EMBL" id="GGR56425.1"/>
    </source>
</evidence>
<organism evidence="2 3">
    <name type="scientific">Streptomyces aurantiogriseus</name>
    <dbReference type="NCBI Taxonomy" id="66870"/>
    <lineage>
        <taxon>Bacteria</taxon>
        <taxon>Bacillati</taxon>
        <taxon>Actinomycetota</taxon>
        <taxon>Actinomycetes</taxon>
        <taxon>Kitasatosporales</taxon>
        <taxon>Streptomycetaceae</taxon>
        <taxon>Streptomyces</taxon>
    </lineage>
</organism>
<sequence>MDEVGADTAIGAGDEDDCSIEGGHWFLLSQGDVKYVAAHGWSNDSPPRDGRMSGATFEPT</sequence>
<gene>
    <name evidence="2" type="ORF">GCM10010251_86580</name>
</gene>
<reference evidence="2" key="1">
    <citation type="journal article" date="2014" name="Int. J. Syst. Evol. Microbiol.">
        <title>Complete genome sequence of Corynebacterium casei LMG S-19264T (=DSM 44701T), isolated from a smear-ripened cheese.</title>
        <authorList>
            <consortium name="US DOE Joint Genome Institute (JGI-PGF)"/>
            <person name="Walter F."/>
            <person name="Albersmeier A."/>
            <person name="Kalinowski J."/>
            <person name="Ruckert C."/>
        </authorList>
    </citation>
    <scope>NUCLEOTIDE SEQUENCE</scope>
    <source>
        <strain evidence="2">JCM 4346</strain>
    </source>
</reference>
<feature type="region of interest" description="Disordered" evidence="1">
    <location>
        <begin position="40"/>
        <end position="60"/>
    </location>
</feature>
<dbReference type="EMBL" id="BMSX01000033">
    <property type="protein sequence ID" value="GGR56425.1"/>
    <property type="molecule type" value="Genomic_DNA"/>
</dbReference>
<dbReference type="Proteomes" id="UP000658320">
    <property type="component" value="Unassembled WGS sequence"/>
</dbReference>
<protein>
    <submittedName>
        <fullName evidence="2">Uncharacterized protein</fullName>
    </submittedName>
</protein>
<keyword evidence="3" id="KW-1185">Reference proteome</keyword>
<dbReference type="AlphaFoldDB" id="A0A918FMQ5"/>
<evidence type="ECO:0000313" key="3">
    <source>
        <dbReference type="Proteomes" id="UP000658320"/>
    </source>
</evidence>